<evidence type="ECO:0000313" key="4">
    <source>
        <dbReference type="Proteomes" id="UP001231616"/>
    </source>
</evidence>
<dbReference type="InterPro" id="IPR001087">
    <property type="entry name" value="GDSL"/>
</dbReference>
<sequence length="261" mass="29646">MSMAIKMTALATLCFLILFYSVRLGAAENTHLAPIRLHLVGDSTMSDKPNLAYPERGWGQLLPEFMLPQLTVINHAANGRSTRRFVNEGRWQRLLSDVNQGDYVLIQFGHNDSKQSDPARFADAATDYREFLTQFIADVRERGATPMLASSICRRNFNDEAVLQQDLTAYANAARQVAEQQQVSFFDLQQYSCNYWQEQGPAASQAYFIQVPADLYAKFPQGTTDNTHLSVQGASKVAQFFIRKLQHQQHPLSQYVYRELL</sequence>
<reference evidence="3 4" key="1">
    <citation type="submission" date="2023-08" db="EMBL/GenBank/DDBJ databases">
        <authorList>
            <person name="Joshi A."/>
            <person name="Thite S."/>
        </authorList>
    </citation>
    <scope>NUCLEOTIDE SEQUENCE [LARGE SCALE GENOMIC DNA]</scope>
    <source>
        <strain evidence="3 4">AC40</strain>
    </source>
</reference>
<keyword evidence="4" id="KW-1185">Reference proteome</keyword>
<dbReference type="Pfam" id="PF00657">
    <property type="entry name" value="Lipase_GDSL"/>
    <property type="match status" value="1"/>
</dbReference>
<dbReference type="Gene3D" id="3.40.50.1110">
    <property type="entry name" value="SGNH hydrolase"/>
    <property type="match status" value="1"/>
</dbReference>
<evidence type="ECO:0000256" key="1">
    <source>
        <dbReference type="ARBA" id="ARBA00008668"/>
    </source>
</evidence>
<name>A0ABT9H0L7_9GAMM</name>
<evidence type="ECO:0000256" key="2">
    <source>
        <dbReference type="ARBA" id="ARBA00022801"/>
    </source>
</evidence>
<gene>
    <name evidence="3" type="ORF">Q3O60_11500</name>
</gene>
<dbReference type="RefSeq" id="WP_305894083.1">
    <property type="nucleotide sequence ID" value="NZ_JAUZVZ010000015.1"/>
</dbReference>
<accession>A0ABT9H0L7</accession>
<comment type="similarity">
    <text evidence="1">Belongs to the 'GDSL' lipolytic enzyme family.</text>
</comment>
<protein>
    <submittedName>
        <fullName evidence="3">Rhamnogalacturonan acetylesterase</fullName>
    </submittedName>
</protein>
<dbReference type="CDD" id="cd01821">
    <property type="entry name" value="Rhamnogalacturan_acetylesterase_like"/>
    <property type="match status" value="1"/>
</dbReference>
<keyword evidence="2" id="KW-0378">Hydrolase</keyword>
<comment type="caution">
    <text evidence="3">The sequence shown here is derived from an EMBL/GenBank/DDBJ whole genome shotgun (WGS) entry which is preliminary data.</text>
</comment>
<proteinExistence type="inferred from homology"/>
<organism evidence="3 4">
    <name type="scientific">Alkalimonas collagenimarina</name>
    <dbReference type="NCBI Taxonomy" id="400390"/>
    <lineage>
        <taxon>Bacteria</taxon>
        <taxon>Pseudomonadati</taxon>
        <taxon>Pseudomonadota</taxon>
        <taxon>Gammaproteobacteria</taxon>
        <taxon>Alkalimonas</taxon>
    </lineage>
</organism>
<evidence type="ECO:0000313" key="3">
    <source>
        <dbReference type="EMBL" id="MDP4536818.1"/>
    </source>
</evidence>
<dbReference type="PANTHER" id="PTHR43695:SF1">
    <property type="entry name" value="RHAMNOGALACTURONAN ACETYLESTERASE"/>
    <property type="match status" value="1"/>
</dbReference>
<dbReference type="InterPro" id="IPR036514">
    <property type="entry name" value="SGNH_hydro_sf"/>
</dbReference>
<dbReference type="InterPro" id="IPR037459">
    <property type="entry name" value="RhgT-like"/>
</dbReference>
<dbReference type="SUPFAM" id="SSF52266">
    <property type="entry name" value="SGNH hydrolase"/>
    <property type="match status" value="1"/>
</dbReference>
<dbReference type="PANTHER" id="PTHR43695">
    <property type="entry name" value="PUTATIVE (AFU_ORTHOLOGUE AFUA_2G17250)-RELATED"/>
    <property type="match status" value="1"/>
</dbReference>
<dbReference type="Proteomes" id="UP001231616">
    <property type="component" value="Unassembled WGS sequence"/>
</dbReference>
<dbReference type="EMBL" id="JAUZVZ010000015">
    <property type="protein sequence ID" value="MDP4536818.1"/>
    <property type="molecule type" value="Genomic_DNA"/>
</dbReference>